<dbReference type="AlphaFoldDB" id="A0A502CH27"/>
<feature type="signal peptide" evidence="1">
    <location>
        <begin position="1"/>
        <end position="24"/>
    </location>
</feature>
<name>A0A502CH27_9SPHN</name>
<accession>A0A502CH27</accession>
<sequence>MGIVRLKFIAALVSALIGSTAAQADWYRATSNHFIVYSDDSLEDVRDYTMRLEQFDQAIRAWHVAPQDKRGASARVTVFVVDTTNDVAKLAGHDGVAGFYRPVAGQSVAFTPRNGSGDLGARAILFHEYTHHWMLTNWTDAALPPWFVEGFAELHATALFRGNQIIFGAVPAYRKYTIGQMNALPMSRLLRFDPGKLSDVERDALYRHGWALTHYLTFDPDGRKRLAGYIGALNGGKAEDPAALIGNGANMDLKIDQYVRRPRLPSSAIDLDTLSIGSIEVTKLTPAESTTMPAMIASNAGVSKKNAGDVAALARRLAAPYPDDAFAQNELAEAEFDACEIDAAAKAACYSRAAAAADRALAADPRSVHALDYRGMADTAALVKDKITDPTRWAAARQWYLRANKVATEMPQPLIAYYDSFGQANEKPTANAQAALLYAYALAPYDGDVRLKATRVYLAQGKLAEARTAITPVAYNIEERAKATYAKKVLTALNDQGADAAISVFDATPAPKDEEQ</sequence>
<dbReference type="InterPro" id="IPR011990">
    <property type="entry name" value="TPR-like_helical_dom_sf"/>
</dbReference>
<evidence type="ECO:0000313" key="3">
    <source>
        <dbReference type="Proteomes" id="UP000318413"/>
    </source>
</evidence>
<reference evidence="2 3" key="1">
    <citation type="journal article" date="2019" name="Environ. Microbiol.">
        <title>Species interactions and distinct microbial communities in high Arctic permafrost affected cryosols are associated with the CH4 and CO2 gas fluxes.</title>
        <authorList>
            <person name="Altshuler I."/>
            <person name="Hamel J."/>
            <person name="Turney S."/>
            <person name="Magnuson E."/>
            <person name="Levesque R."/>
            <person name="Greer C."/>
            <person name="Whyte L.G."/>
        </authorList>
    </citation>
    <scope>NUCLEOTIDE SEQUENCE [LARGE SCALE GENOMIC DNA]</scope>
    <source>
        <strain evidence="2 3">S5.1</strain>
    </source>
</reference>
<keyword evidence="3" id="KW-1185">Reference proteome</keyword>
<dbReference type="Gene3D" id="1.25.40.10">
    <property type="entry name" value="Tetratricopeptide repeat domain"/>
    <property type="match status" value="1"/>
</dbReference>
<dbReference type="EMBL" id="RCZK01000004">
    <property type="protein sequence ID" value="TPG13025.1"/>
    <property type="molecule type" value="Genomic_DNA"/>
</dbReference>
<evidence type="ECO:0000313" key="2">
    <source>
        <dbReference type="EMBL" id="TPG13025.1"/>
    </source>
</evidence>
<proteinExistence type="predicted"/>
<evidence type="ECO:0008006" key="4">
    <source>
        <dbReference type="Google" id="ProtNLM"/>
    </source>
</evidence>
<dbReference type="Proteomes" id="UP000318413">
    <property type="component" value="Unassembled WGS sequence"/>
</dbReference>
<gene>
    <name evidence="2" type="ORF">EAH84_06280</name>
</gene>
<organism evidence="2 3">
    <name type="scientific">Sphingomonas oligophenolica</name>
    <dbReference type="NCBI Taxonomy" id="301154"/>
    <lineage>
        <taxon>Bacteria</taxon>
        <taxon>Pseudomonadati</taxon>
        <taxon>Pseudomonadota</taxon>
        <taxon>Alphaproteobacteria</taxon>
        <taxon>Sphingomonadales</taxon>
        <taxon>Sphingomonadaceae</taxon>
        <taxon>Sphingomonas</taxon>
    </lineage>
</organism>
<feature type="chain" id="PRO_5021505386" description="DUF1570 domain-containing protein" evidence="1">
    <location>
        <begin position="25"/>
        <end position="516"/>
    </location>
</feature>
<evidence type="ECO:0000256" key="1">
    <source>
        <dbReference type="SAM" id="SignalP"/>
    </source>
</evidence>
<keyword evidence="1" id="KW-0732">Signal</keyword>
<comment type="caution">
    <text evidence="2">The sequence shown here is derived from an EMBL/GenBank/DDBJ whole genome shotgun (WGS) entry which is preliminary data.</text>
</comment>
<protein>
    <recommendedName>
        <fullName evidence="4">DUF1570 domain-containing protein</fullName>
    </recommendedName>
</protein>